<proteinExistence type="predicted"/>
<evidence type="ECO:0000313" key="1">
    <source>
        <dbReference type="EMBL" id="SFU82653.1"/>
    </source>
</evidence>
<dbReference type="EMBL" id="FPBV01000009">
    <property type="protein sequence ID" value="SFU82653.1"/>
    <property type="molecule type" value="Genomic_DNA"/>
</dbReference>
<gene>
    <name evidence="1" type="ORF">SAMN05421543_10987</name>
</gene>
<keyword evidence="2" id="KW-1185">Reference proteome</keyword>
<dbReference type="AlphaFoldDB" id="A0A1I7JBZ9"/>
<dbReference type="Proteomes" id="UP000183508">
    <property type="component" value="Unassembled WGS sequence"/>
</dbReference>
<evidence type="ECO:0000313" key="2">
    <source>
        <dbReference type="Proteomes" id="UP000183508"/>
    </source>
</evidence>
<accession>A0A1I7JBZ9</accession>
<name>A0A1I7JBZ9_9BACL</name>
<reference evidence="2" key="1">
    <citation type="submission" date="2016-10" db="EMBL/GenBank/DDBJ databases">
        <authorList>
            <person name="Varghese N."/>
        </authorList>
    </citation>
    <scope>NUCLEOTIDE SEQUENCE [LARGE SCALE GENOMIC DNA]</scope>
    <source>
        <strain evidence="2">DSM 17980</strain>
    </source>
</reference>
<organism evidence="1 2">
    <name type="scientific">Alicyclobacillus macrosporangiidus</name>
    <dbReference type="NCBI Taxonomy" id="392015"/>
    <lineage>
        <taxon>Bacteria</taxon>
        <taxon>Bacillati</taxon>
        <taxon>Bacillota</taxon>
        <taxon>Bacilli</taxon>
        <taxon>Bacillales</taxon>
        <taxon>Alicyclobacillaceae</taxon>
        <taxon>Alicyclobacillus</taxon>
    </lineage>
</organism>
<protein>
    <submittedName>
        <fullName evidence="1">Uncharacterized protein</fullName>
    </submittedName>
</protein>
<sequence length="50" mass="5706">MTFAKLQRQGPRELPAVDTDLQKLHELPNHMIVEQFITHLPSAIKEKLAA</sequence>